<accession>A0A1B2E5N7</accession>
<proteinExistence type="predicted"/>
<dbReference type="KEGG" id="pib:BBD41_23100"/>
<name>A0A1B2E5N7_9BACL</name>
<dbReference type="AlphaFoldDB" id="A0A1B2E5N7"/>
<protein>
    <submittedName>
        <fullName evidence="1">Uncharacterized protein</fullName>
    </submittedName>
</protein>
<dbReference type="EMBL" id="CP016809">
    <property type="protein sequence ID" value="ANY75227.1"/>
    <property type="molecule type" value="Genomic_DNA"/>
</dbReference>
<reference evidence="1" key="1">
    <citation type="submission" date="2016-08" db="EMBL/GenBank/DDBJ databases">
        <title>Complete Genome Seqeunce of Paenibacillus sp. nov. IHBB 9852 from high altitute lake of Indian trans-Himalayas.</title>
        <authorList>
            <person name="Kiran S."/>
            <person name="Swarnkar M.K."/>
            <person name="Rana A."/>
            <person name="Tewari R."/>
            <person name="Gulati A."/>
        </authorList>
    </citation>
    <scope>NUCLEOTIDE SEQUENCE [LARGE SCALE GENOMIC DNA]</scope>
    <source>
        <strain evidence="1">IHBB 9852</strain>
    </source>
</reference>
<sequence length="115" mass="12279">MRMVLPIAVVTGFLEWIGKWGNPETKATTPFLQPHSACSVEVLAFSRGVTVGEAALHPYQWGEVGKPLRCIRPERLFAVLLVGLRCMKVCSVGGAGAASKCEGCSVDRACAGFEV</sequence>
<gene>
    <name evidence="1" type="ORF">BBD41_23100</name>
</gene>
<organism evidence="1">
    <name type="scientific">Paenibacillus ihbetae</name>
    <dbReference type="NCBI Taxonomy" id="1870820"/>
    <lineage>
        <taxon>Bacteria</taxon>
        <taxon>Bacillati</taxon>
        <taxon>Bacillota</taxon>
        <taxon>Bacilli</taxon>
        <taxon>Bacillales</taxon>
        <taxon>Paenibacillaceae</taxon>
        <taxon>Paenibacillus</taxon>
    </lineage>
</organism>
<evidence type="ECO:0000313" key="1">
    <source>
        <dbReference type="EMBL" id="ANY75227.1"/>
    </source>
</evidence>